<dbReference type="AlphaFoldDB" id="A0A1X0RNL0"/>
<evidence type="ECO:0000256" key="1">
    <source>
        <dbReference type="SAM" id="Phobius"/>
    </source>
</evidence>
<name>A0A1X0RNL0_RHIZD</name>
<reference evidence="2 3" key="1">
    <citation type="journal article" date="2016" name="Proc. Natl. Acad. Sci. U.S.A.">
        <title>Lipid metabolic changes in an early divergent fungus govern the establishment of a mutualistic symbiosis with endobacteria.</title>
        <authorList>
            <person name="Lastovetsky O.A."/>
            <person name="Gaspar M.L."/>
            <person name="Mondo S.J."/>
            <person name="LaButti K.M."/>
            <person name="Sandor L."/>
            <person name="Grigoriev I.V."/>
            <person name="Henry S.A."/>
            <person name="Pawlowska T.E."/>
        </authorList>
    </citation>
    <scope>NUCLEOTIDE SEQUENCE [LARGE SCALE GENOMIC DNA]</scope>
    <source>
        <strain evidence="2 3">ATCC 11559</strain>
    </source>
</reference>
<evidence type="ECO:0000313" key="2">
    <source>
        <dbReference type="EMBL" id="ORE13632.1"/>
    </source>
</evidence>
<gene>
    <name evidence="2" type="ORF">BCV71DRAFT_64126</name>
</gene>
<feature type="transmembrane region" description="Helical" evidence="1">
    <location>
        <begin position="73"/>
        <end position="89"/>
    </location>
</feature>
<organism evidence="2 3">
    <name type="scientific">Rhizopus microsporus</name>
    <dbReference type="NCBI Taxonomy" id="58291"/>
    <lineage>
        <taxon>Eukaryota</taxon>
        <taxon>Fungi</taxon>
        <taxon>Fungi incertae sedis</taxon>
        <taxon>Mucoromycota</taxon>
        <taxon>Mucoromycotina</taxon>
        <taxon>Mucoromycetes</taxon>
        <taxon>Mucorales</taxon>
        <taxon>Mucorineae</taxon>
        <taxon>Rhizopodaceae</taxon>
        <taxon>Rhizopus</taxon>
    </lineage>
</organism>
<accession>A0A1X0RNL0</accession>
<keyword evidence="1" id="KW-0472">Membrane</keyword>
<sequence>MNRSIFGLGEQSSSFGHRIDLMLSISHGKRRIEISSNEWEKNIVDQEVVQKQQCKYLRTNACIIQQIMTRYKLIHLLWLWVLLATVAVFT</sequence>
<dbReference type="Proteomes" id="UP000242381">
    <property type="component" value="Unassembled WGS sequence"/>
</dbReference>
<evidence type="ECO:0000313" key="3">
    <source>
        <dbReference type="Proteomes" id="UP000242381"/>
    </source>
</evidence>
<keyword evidence="1" id="KW-0812">Transmembrane</keyword>
<keyword evidence="1" id="KW-1133">Transmembrane helix</keyword>
<protein>
    <submittedName>
        <fullName evidence="2">Uncharacterized protein</fullName>
    </submittedName>
</protein>
<dbReference type="EMBL" id="KV921522">
    <property type="protein sequence ID" value="ORE13632.1"/>
    <property type="molecule type" value="Genomic_DNA"/>
</dbReference>
<proteinExistence type="predicted"/>